<dbReference type="SUPFAM" id="SSF82171">
    <property type="entry name" value="DPP6 N-terminal domain-like"/>
    <property type="match status" value="1"/>
</dbReference>
<dbReference type="InterPro" id="IPR011042">
    <property type="entry name" value="6-blade_b-propeller_TolB-like"/>
</dbReference>
<dbReference type="InterPro" id="IPR001119">
    <property type="entry name" value="SLH_dom"/>
</dbReference>
<dbReference type="Pfam" id="PF00395">
    <property type="entry name" value="SLH"/>
    <property type="match status" value="1"/>
</dbReference>
<dbReference type="STRING" id="717606.PaecuDRAFT_4303"/>
<evidence type="ECO:0000313" key="4">
    <source>
        <dbReference type="EMBL" id="EFM08838.1"/>
    </source>
</evidence>
<dbReference type="Proteomes" id="UP000005387">
    <property type="component" value="Unassembled WGS sequence"/>
</dbReference>
<dbReference type="eggNOG" id="COG1506">
    <property type="taxonomic scope" value="Bacteria"/>
</dbReference>
<evidence type="ECO:0000256" key="1">
    <source>
        <dbReference type="ARBA" id="ARBA00022801"/>
    </source>
</evidence>
<dbReference type="PANTHER" id="PTHR42776:SF27">
    <property type="entry name" value="DIPEPTIDYL PEPTIDASE FAMILY MEMBER 6"/>
    <property type="match status" value="1"/>
</dbReference>
<dbReference type="Gene3D" id="3.40.50.1820">
    <property type="entry name" value="alpha/beta hydrolase"/>
    <property type="match status" value="1"/>
</dbReference>
<feature type="chain" id="PRO_5003136432" evidence="2">
    <location>
        <begin position="31"/>
        <end position="777"/>
    </location>
</feature>
<dbReference type="InterPro" id="IPR029058">
    <property type="entry name" value="AB_hydrolase_fold"/>
</dbReference>
<sequence>MNSVRSKRLSKWVIALLALALLLPAIPAAAQESGSGAITRGDAAVLLQQTLGLESPKALDSFTDVGVSDKAAAAISALKQQGIVKGDAKGFKPNDPLTREQMASLIVRAFGLHDNGIQVNYKDAQKIGKAHQVDAVRLKQYFIVDGLTFDPKHRVNKNEFVTALERAIGSDVEQQGSIPLTDLFRQPAQFGFQASPDGKKIGYIQPWNNRLNVFVKQAGSSEAVQVTKETDNNIAGFAWKTDNTLLYAMDKGGDENYHIYKINADGTGRKDLTPYENTRALLVDGLADQPGYLLVALNKRDPRVFDVYRLNMESGALELVAENPGNISGWMTDHDGKLRIAIASDGIISSILYRETEDKPFEELYTTNVGDQFSPIMFTYDNKQLYALSNVGRDKAAIVQFDPVSKKAVKTVYENADVDVSGIFFSNKTKQITGGYYISDKVHYEFTDADWKAKYERLQAKLPGKSISFLSIDDNLENIMVLAYSDRAMGTYYAYDAKADKLTLIADTAPWLKEESLAEVKPVTYKSRDGLTLHGYLTLPKGADPKNLPLVVNPHGGPWARDEWGFNPEVQLLANRGYAVLQVNFRGSTGYGKAFLDAGNKQWGKAMQDDLTDGVNWLVGQGIVNKHKVAIYGASYGGYAALAGLAFTPDVYAAGVSYVGPSNLFTLLDTIPPYWSTQLQEFYTRMGDPVKDKDLLTAVSPLFHVDQIKAPLFVAQGQNDPRVKQAESDSIVKALTDRGIDVPYMLKANEGHGFALPENQLDFYLALERFLHRHLME</sequence>
<dbReference type="SUPFAM" id="SSF53474">
    <property type="entry name" value="alpha/beta-Hydrolases"/>
    <property type="match status" value="1"/>
</dbReference>
<organism evidence="4 5">
    <name type="scientific">Paenibacillus curdlanolyticus YK9</name>
    <dbReference type="NCBI Taxonomy" id="717606"/>
    <lineage>
        <taxon>Bacteria</taxon>
        <taxon>Bacillati</taxon>
        <taxon>Bacillota</taxon>
        <taxon>Bacilli</taxon>
        <taxon>Bacillales</taxon>
        <taxon>Paenibacillaceae</taxon>
        <taxon>Paenibacillus</taxon>
    </lineage>
</organism>
<dbReference type="PANTHER" id="PTHR42776">
    <property type="entry name" value="SERINE PEPTIDASE S9 FAMILY MEMBER"/>
    <property type="match status" value="1"/>
</dbReference>
<evidence type="ECO:0000256" key="2">
    <source>
        <dbReference type="SAM" id="SignalP"/>
    </source>
</evidence>
<name>E0IF62_9BACL</name>
<feature type="signal peptide" evidence="2">
    <location>
        <begin position="1"/>
        <end position="30"/>
    </location>
</feature>
<dbReference type="Pfam" id="PF00326">
    <property type="entry name" value="Peptidase_S9"/>
    <property type="match status" value="1"/>
</dbReference>
<gene>
    <name evidence="4" type="ORF">PaecuDRAFT_4303</name>
</gene>
<evidence type="ECO:0000259" key="3">
    <source>
        <dbReference type="PROSITE" id="PS51272"/>
    </source>
</evidence>
<evidence type="ECO:0000313" key="5">
    <source>
        <dbReference type="Proteomes" id="UP000005387"/>
    </source>
</evidence>
<dbReference type="Gene3D" id="2.120.10.30">
    <property type="entry name" value="TolB, C-terminal domain"/>
    <property type="match status" value="1"/>
</dbReference>
<keyword evidence="5" id="KW-1185">Reference proteome</keyword>
<dbReference type="GO" id="GO:0006508">
    <property type="term" value="P:proteolysis"/>
    <property type="evidence" value="ECO:0007669"/>
    <property type="project" value="InterPro"/>
</dbReference>
<dbReference type="EMBL" id="AEDD01000013">
    <property type="protein sequence ID" value="EFM08838.1"/>
    <property type="molecule type" value="Genomic_DNA"/>
</dbReference>
<accession>E0IF62</accession>
<dbReference type="PROSITE" id="PS51272">
    <property type="entry name" value="SLH"/>
    <property type="match status" value="1"/>
</dbReference>
<dbReference type="GO" id="GO:0004252">
    <property type="term" value="F:serine-type endopeptidase activity"/>
    <property type="evidence" value="ECO:0007669"/>
    <property type="project" value="TreeGrafter"/>
</dbReference>
<protein>
    <submittedName>
        <fullName evidence="4">S-layer domain protein</fullName>
    </submittedName>
</protein>
<keyword evidence="2" id="KW-0732">Signal</keyword>
<dbReference type="InterPro" id="IPR001375">
    <property type="entry name" value="Peptidase_S9_cat"/>
</dbReference>
<proteinExistence type="predicted"/>
<keyword evidence="1" id="KW-0378">Hydrolase</keyword>
<feature type="domain" description="SLH" evidence="3">
    <location>
        <begin position="58"/>
        <end position="120"/>
    </location>
</feature>
<dbReference type="RefSeq" id="WP_006040286.1">
    <property type="nucleotide sequence ID" value="NZ_AEDD01000013.1"/>
</dbReference>
<reference evidence="4 5" key="1">
    <citation type="submission" date="2010-07" db="EMBL/GenBank/DDBJ databases">
        <title>The draft genome of Paenibacillus curdlanolyticus YK9.</title>
        <authorList>
            <consortium name="US DOE Joint Genome Institute (JGI-PGF)"/>
            <person name="Lucas S."/>
            <person name="Copeland A."/>
            <person name="Lapidus A."/>
            <person name="Cheng J.-F."/>
            <person name="Bruce D."/>
            <person name="Goodwin L."/>
            <person name="Pitluck S."/>
            <person name="Land M.L."/>
            <person name="Hauser L."/>
            <person name="Chang Y.-J."/>
            <person name="Jeffries C."/>
            <person name="Anderson I.J."/>
            <person name="Johnson E."/>
            <person name="Loganathan U."/>
            <person name="Mulhopadhyay B."/>
            <person name="Kyrpides N."/>
            <person name="Woyke T.J."/>
        </authorList>
    </citation>
    <scope>NUCLEOTIDE SEQUENCE [LARGE SCALE GENOMIC DNA]</scope>
    <source>
        <strain evidence="4 5">YK9</strain>
    </source>
</reference>
<dbReference type="AlphaFoldDB" id="E0IF62"/>